<dbReference type="AlphaFoldDB" id="A0A1T4N0U6"/>
<organism evidence="1 2">
    <name type="scientific">Marinactinospora thermotolerans DSM 45154</name>
    <dbReference type="NCBI Taxonomy" id="1122192"/>
    <lineage>
        <taxon>Bacteria</taxon>
        <taxon>Bacillati</taxon>
        <taxon>Actinomycetota</taxon>
        <taxon>Actinomycetes</taxon>
        <taxon>Streptosporangiales</taxon>
        <taxon>Nocardiopsidaceae</taxon>
        <taxon>Marinactinospora</taxon>
    </lineage>
</organism>
<reference evidence="1 2" key="1">
    <citation type="submission" date="2017-02" db="EMBL/GenBank/DDBJ databases">
        <authorList>
            <person name="Peterson S.W."/>
        </authorList>
    </citation>
    <scope>NUCLEOTIDE SEQUENCE [LARGE SCALE GENOMIC DNA]</scope>
    <source>
        <strain evidence="1 2">DSM 45154</strain>
    </source>
</reference>
<evidence type="ECO:0000313" key="1">
    <source>
        <dbReference type="EMBL" id="SJZ72980.1"/>
    </source>
</evidence>
<accession>A0A1T4N0U6</accession>
<dbReference type="STRING" id="1122192.SAMN02745673_01230"/>
<proteinExistence type="predicted"/>
<dbReference type="RefSeq" id="WP_078760636.1">
    <property type="nucleotide sequence ID" value="NZ_FUWS01000003.1"/>
</dbReference>
<dbReference type="OrthoDB" id="3215846at2"/>
<evidence type="ECO:0000313" key="2">
    <source>
        <dbReference type="Proteomes" id="UP000190637"/>
    </source>
</evidence>
<sequence length="229" mass="24156">MRKFLVFLIFLLVVLVAADRGLHHAAQSEIAKRVSQQYELASEPEVTIGGFPFLTQFFGGEYSEINIVTGAMTVNDVQLERVDATFTGVQAPLADLLSTPQVTAEQGQAKVMLPYSELQKRLPEGIVVETDNGTPRITGDLAVGGFSIPIESDIEITIDGDTLTMTPTNVSAGGNQIDLGSVAERLSLTVAVPPLPFDFQITGVEALPNGVELSGEGSDIPITGGGGQG</sequence>
<dbReference type="Pfam" id="PF11209">
    <property type="entry name" value="LmeA"/>
    <property type="match status" value="1"/>
</dbReference>
<dbReference type="EMBL" id="FUWS01000003">
    <property type="protein sequence ID" value="SJZ72980.1"/>
    <property type="molecule type" value="Genomic_DNA"/>
</dbReference>
<name>A0A1T4N0U6_9ACTN</name>
<dbReference type="Proteomes" id="UP000190637">
    <property type="component" value="Unassembled WGS sequence"/>
</dbReference>
<protein>
    <recommendedName>
        <fullName evidence="3">DUF2993 domain-containing protein</fullName>
    </recommendedName>
</protein>
<evidence type="ECO:0008006" key="3">
    <source>
        <dbReference type="Google" id="ProtNLM"/>
    </source>
</evidence>
<dbReference type="InterPro" id="IPR021373">
    <property type="entry name" value="DUF2993"/>
</dbReference>
<keyword evidence="2" id="KW-1185">Reference proteome</keyword>
<gene>
    <name evidence="1" type="ORF">SAMN02745673_01230</name>
</gene>